<keyword evidence="2" id="KW-1185">Reference proteome</keyword>
<gene>
    <name evidence="1" type="ORF">E6C76_16685</name>
</gene>
<dbReference type="PIRSF" id="PIRSF030820">
    <property type="entry name" value="UCP030820"/>
    <property type="match status" value="1"/>
</dbReference>
<dbReference type="Pfam" id="PF06073">
    <property type="entry name" value="DUF934"/>
    <property type="match status" value="1"/>
</dbReference>
<dbReference type="EMBL" id="SSOC01000006">
    <property type="protein sequence ID" value="THF62900.1"/>
    <property type="molecule type" value="Genomic_DNA"/>
</dbReference>
<proteinExistence type="predicted"/>
<reference evidence="1 2" key="1">
    <citation type="submission" date="2019-04" db="EMBL/GenBank/DDBJ databases">
        <title>Azoarcus nasutitermitis sp. nov. isolated from termite nest.</title>
        <authorList>
            <person name="Lin S.-Y."/>
            <person name="Hameed A."/>
            <person name="Hsu Y.-H."/>
            <person name="Young C.-C."/>
        </authorList>
    </citation>
    <scope>NUCLEOTIDE SEQUENCE [LARGE SCALE GENOMIC DNA]</scope>
    <source>
        <strain evidence="1 2">CC-YHH838</strain>
    </source>
</reference>
<protein>
    <submittedName>
        <fullName evidence="1">DUF934 domain-containing protein</fullName>
    </submittedName>
</protein>
<dbReference type="InterPro" id="IPR008318">
    <property type="entry name" value="UCP030820"/>
</dbReference>
<sequence length="178" mass="19532">MAEIIRNGAIHADDWEVLRLEEGQDPAAVDVPAGRRIVPLAVWRAQREALAARAEAGVLGVWLAGDEDPAELAGDFTRLALIAVDFPKFADGRGYSIATLLRSRLGYGGELRAIGNVLRDQFFFYARCGFDVFQPPSGRYSAEQLRAALASLRDFSEPYQGAVDREPLFRRAQRGAPA</sequence>
<organism evidence="1 2">
    <name type="scientific">Pseudothauera nasutitermitis</name>
    <dbReference type="NCBI Taxonomy" id="2565930"/>
    <lineage>
        <taxon>Bacteria</taxon>
        <taxon>Pseudomonadati</taxon>
        <taxon>Pseudomonadota</taxon>
        <taxon>Betaproteobacteria</taxon>
        <taxon>Rhodocyclales</taxon>
        <taxon>Zoogloeaceae</taxon>
        <taxon>Pseudothauera</taxon>
    </lineage>
</organism>
<dbReference type="OrthoDB" id="9800421at2"/>
<evidence type="ECO:0000313" key="2">
    <source>
        <dbReference type="Proteomes" id="UP000308430"/>
    </source>
</evidence>
<evidence type="ECO:0000313" key="1">
    <source>
        <dbReference type="EMBL" id="THF62900.1"/>
    </source>
</evidence>
<accession>A0A4S4AT14</accession>
<dbReference type="RefSeq" id="WP_136349381.1">
    <property type="nucleotide sequence ID" value="NZ_SSOC01000006.1"/>
</dbReference>
<comment type="caution">
    <text evidence="1">The sequence shown here is derived from an EMBL/GenBank/DDBJ whole genome shotgun (WGS) entry which is preliminary data.</text>
</comment>
<dbReference type="AlphaFoldDB" id="A0A4S4AT14"/>
<dbReference type="Proteomes" id="UP000308430">
    <property type="component" value="Unassembled WGS sequence"/>
</dbReference>
<name>A0A4S4AT14_9RHOO</name>